<dbReference type="GO" id="GO:0006351">
    <property type="term" value="P:DNA-templated transcription"/>
    <property type="evidence" value="ECO:0007669"/>
    <property type="project" value="InterPro"/>
</dbReference>
<dbReference type="InterPro" id="IPR050815">
    <property type="entry name" value="TF_fung"/>
</dbReference>
<protein>
    <recommendedName>
        <fullName evidence="6">Zn(2)-C6 fungal-type domain-containing protein</fullName>
    </recommendedName>
</protein>
<comment type="subcellular location">
    <subcellularLocation>
        <location evidence="1">Nucleus</location>
    </subcellularLocation>
</comment>
<dbReference type="GO" id="GO:0003677">
    <property type="term" value="F:DNA binding"/>
    <property type="evidence" value="ECO:0007669"/>
    <property type="project" value="InterPro"/>
</dbReference>
<evidence type="ECO:0000256" key="5">
    <source>
        <dbReference type="ARBA" id="ARBA00023242"/>
    </source>
</evidence>
<keyword evidence="8" id="KW-1185">Reference proteome</keyword>
<comment type="caution">
    <text evidence="7">The sequence shown here is derived from an EMBL/GenBank/DDBJ whole genome shotgun (WGS) entry which is preliminary data.</text>
</comment>
<evidence type="ECO:0000256" key="2">
    <source>
        <dbReference type="ARBA" id="ARBA00022723"/>
    </source>
</evidence>
<dbReference type="Gene3D" id="4.10.240.10">
    <property type="entry name" value="Zn(2)-C6 fungal-type DNA-binding domain"/>
    <property type="match status" value="1"/>
</dbReference>
<feature type="domain" description="Zn(2)-C6 fungal-type" evidence="6">
    <location>
        <begin position="20"/>
        <end position="50"/>
    </location>
</feature>
<dbReference type="CDD" id="cd00067">
    <property type="entry name" value="GAL4"/>
    <property type="match status" value="1"/>
</dbReference>
<dbReference type="GO" id="GO:0008270">
    <property type="term" value="F:zinc ion binding"/>
    <property type="evidence" value="ECO:0007669"/>
    <property type="project" value="InterPro"/>
</dbReference>
<evidence type="ECO:0000256" key="4">
    <source>
        <dbReference type="ARBA" id="ARBA00023163"/>
    </source>
</evidence>
<name>A0A1X2G8D7_9FUNG</name>
<dbReference type="PANTHER" id="PTHR47338:SF5">
    <property type="entry name" value="ZN(II)2CYS6 TRANSCRIPTION FACTOR (EUROFUNG)"/>
    <property type="match status" value="1"/>
</dbReference>
<evidence type="ECO:0000313" key="7">
    <source>
        <dbReference type="EMBL" id="ORX47708.1"/>
    </source>
</evidence>
<dbReference type="PROSITE" id="PS00463">
    <property type="entry name" value="ZN2_CY6_FUNGAL_1"/>
    <property type="match status" value="1"/>
</dbReference>
<dbReference type="EMBL" id="MCGT01000032">
    <property type="protein sequence ID" value="ORX47708.1"/>
    <property type="molecule type" value="Genomic_DNA"/>
</dbReference>
<keyword evidence="4" id="KW-0804">Transcription</keyword>
<dbReference type="SMART" id="SM00906">
    <property type="entry name" value="Fungal_trans"/>
    <property type="match status" value="1"/>
</dbReference>
<evidence type="ECO:0000256" key="1">
    <source>
        <dbReference type="ARBA" id="ARBA00004123"/>
    </source>
</evidence>
<dbReference type="PANTHER" id="PTHR47338">
    <property type="entry name" value="ZN(II)2CYS6 TRANSCRIPTION FACTOR (EUROFUNG)-RELATED"/>
    <property type="match status" value="1"/>
</dbReference>
<evidence type="ECO:0000256" key="3">
    <source>
        <dbReference type="ARBA" id="ARBA00023015"/>
    </source>
</evidence>
<dbReference type="STRING" id="101127.A0A1X2G8D7"/>
<dbReference type="GO" id="GO:0000981">
    <property type="term" value="F:DNA-binding transcription factor activity, RNA polymerase II-specific"/>
    <property type="evidence" value="ECO:0007669"/>
    <property type="project" value="InterPro"/>
</dbReference>
<dbReference type="SMART" id="SM00066">
    <property type="entry name" value="GAL4"/>
    <property type="match status" value="1"/>
</dbReference>
<organism evidence="7 8">
    <name type="scientific">Hesseltinella vesiculosa</name>
    <dbReference type="NCBI Taxonomy" id="101127"/>
    <lineage>
        <taxon>Eukaryota</taxon>
        <taxon>Fungi</taxon>
        <taxon>Fungi incertae sedis</taxon>
        <taxon>Mucoromycota</taxon>
        <taxon>Mucoromycotina</taxon>
        <taxon>Mucoromycetes</taxon>
        <taxon>Mucorales</taxon>
        <taxon>Cunninghamellaceae</taxon>
        <taxon>Hesseltinella</taxon>
    </lineage>
</organism>
<dbReference type="AlphaFoldDB" id="A0A1X2G8D7"/>
<keyword evidence="2" id="KW-0479">Metal-binding</keyword>
<sequence>MANDSSQHGSGTKKIRMTLACERCRSKKVKCDFAHPTCGRCQQAQAMCCYEGSDTQVDLFNLMKMNETVQRLQQKVDSLEADIDRQDTPAPKRQCNTSELDAFLAAANANWSLSLTPRGLRIDTNIISLHDLYELLLSGMSQLDINTAAAAALSPTPCSSSSPSPPPESTLMSPAQCTAIVKKKPLWKTSLKIFPLYSSWAAASNDHASPPSLPFSTSDDLYSQNQDAIAVGMVPKSTLDQLMAIYTECFMCLPSPEREGSIVDRYDKGELDDMLANIVFAWTARHGAIYHDLFPGQDPNAVGRPFFNTAKLLLKQRFMDTNIDTMHTCLMMYIYAIGDPSSSESEAYMYLGLANRMCLDLKMHCEPASPDNLIACERHRRYFHALSFLETLCSVHSDRPFSLPAADSVSVLYPSVLPHEAGTEASWRIEFVIQRFKITAIYRSILFVTAKDAPLLSDISSLDKQLNDWYLHLPAHLRYKPGDLHKRSWATASFREQACIKLNCEYHFQMCQLYGLFFSRSQEPDPTHPQPLSAIDVLAKERCVQSANTIVELLAAMLQLNQRWCHFSLEAFMFAVVIYGTLLLDASPSEKEVAKTQLTQLARLLDASPVHHHKHVVELIQRIRSLIFDHFAEHLDIHADPFRTSVKRRDTSHPCRHQWTHTTATNPVHLYPPRLTPLLHLHPTRLTPLLCNPPSYPPPHLPLQSKPTLLPLTHPPWPPLTHSPPSPLPNLYPPLLYSPPPPFAHSHPSRSLCHPIVKIASSTPTS</sequence>
<dbReference type="OrthoDB" id="3362851at2759"/>
<keyword evidence="5" id="KW-0539">Nucleus</keyword>
<gene>
    <name evidence="7" type="ORF">DM01DRAFT_1136186</name>
</gene>
<reference evidence="7 8" key="1">
    <citation type="submission" date="2016-07" db="EMBL/GenBank/DDBJ databases">
        <title>Pervasive Adenine N6-methylation of Active Genes in Fungi.</title>
        <authorList>
            <consortium name="DOE Joint Genome Institute"/>
            <person name="Mondo S.J."/>
            <person name="Dannebaum R.O."/>
            <person name="Kuo R.C."/>
            <person name="Labutti K."/>
            <person name="Haridas S."/>
            <person name="Kuo A."/>
            <person name="Salamov A."/>
            <person name="Ahrendt S.R."/>
            <person name="Lipzen A."/>
            <person name="Sullivan W."/>
            <person name="Andreopoulos W.B."/>
            <person name="Clum A."/>
            <person name="Lindquist E."/>
            <person name="Daum C."/>
            <person name="Ramamoorthy G.K."/>
            <person name="Gryganskyi A."/>
            <person name="Culley D."/>
            <person name="Magnuson J.K."/>
            <person name="James T.Y."/>
            <person name="O'Malley M.A."/>
            <person name="Stajich J.E."/>
            <person name="Spatafora J.W."/>
            <person name="Visel A."/>
            <person name="Grigoriev I.V."/>
        </authorList>
    </citation>
    <scope>NUCLEOTIDE SEQUENCE [LARGE SCALE GENOMIC DNA]</scope>
    <source>
        <strain evidence="7 8">NRRL 3301</strain>
    </source>
</reference>
<evidence type="ECO:0000259" key="6">
    <source>
        <dbReference type="PROSITE" id="PS50048"/>
    </source>
</evidence>
<accession>A0A1X2G8D7</accession>
<dbReference type="InterPro" id="IPR036864">
    <property type="entry name" value="Zn2-C6_fun-type_DNA-bd_sf"/>
</dbReference>
<dbReference type="PROSITE" id="PS50048">
    <property type="entry name" value="ZN2_CY6_FUNGAL_2"/>
    <property type="match status" value="1"/>
</dbReference>
<dbReference type="Proteomes" id="UP000242146">
    <property type="component" value="Unassembled WGS sequence"/>
</dbReference>
<evidence type="ECO:0000313" key="8">
    <source>
        <dbReference type="Proteomes" id="UP000242146"/>
    </source>
</evidence>
<dbReference type="SUPFAM" id="SSF57701">
    <property type="entry name" value="Zn2/Cys6 DNA-binding domain"/>
    <property type="match status" value="1"/>
</dbReference>
<dbReference type="Pfam" id="PF00172">
    <property type="entry name" value="Zn_clus"/>
    <property type="match status" value="1"/>
</dbReference>
<proteinExistence type="predicted"/>
<keyword evidence="3" id="KW-0805">Transcription regulation</keyword>
<dbReference type="InterPro" id="IPR007219">
    <property type="entry name" value="XnlR_reg_dom"/>
</dbReference>
<dbReference type="GO" id="GO:0005634">
    <property type="term" value="C:nucleus"/>
    <property type="evidence" value="ECO:0007669"/>
    <property type="project" value="UniProtKB-SubCell"/>
</dbReference>
<dbReference type="InterPro" id="IPR001138">
    <property type="entry name" value="Zn2Cys6_DnaBD"/>
</dbReference>
<dbReference type="CDD" id="cd12148">
    <property type="entry name" value="fungal_TF_MHR"/>
    <property type="match status" value="1"/>
</dbReference>